<evidence type="ECO:0000313" key="1">
    <source>
        <dbReference type="EMBL" id="RZF44134.1"/>
    </source>
</evidence>
<dbReference type="EMBL" id="QKKF02011256">
    <property type="protein sequence ID" value="RZF44134.1"/>
    <property type="molecule type" value="Genomic_DNA"/>
</dbReference>
<evidence type="ECO:0000313" key="2">
    <source>
        <dbReference type="Proteomes" id="UP000291343"/>
    </source>
</evidence>
<proteinExistence type="predicted"/>
<comment type="caution">
    <text evidence="1">The sequence shown here is derived from an EMBL/GenBank/DDBJ whole genome shotgun (WGS) entry which is preliminary data.</text>
</comment>
<accession>A0A482XE19</accession>
<gene>
    <name evidence="1" type="ORF">LSTR_LSTR012956</name>
</gene>
<dbReference type="InParanoid" id="A0A482XE19"/>
<dbReference type="Proteomes" id="UP000291343">
    <property type="component" value="Unassembled WGS sequence"/>
</dbReference>
<reference evidence="1 2" key="1">
    <citation type="journal article" date="2017" name="Gigascience">
        <title>Genome sequence of the small brown planthopper, Laodelphax striatellus.</title>
        <authorList>
            <person name="Zhu J."/>
            <person name="Jiang F."/>
            <person name="Wang X."/>
            <person name="Yang P."/>
            <person name="Bao Y."/>
            <person name="Zhao W."/>
            <person name="Wang W."/>
            <person name="Lu H."/>
            <person name="Wang Q."/>
            <person name="Cui N."/>
            <person name="Li J."/>
            <person name="Chen X."/>
            <person name="Luo L."/>
            <person name="Yu J."/>
            <person name="Kang L."/>
            <person name="Cui F."/>
        </authorList>
    </citation>
    <scope>NUCLEOTIDE SEQUENCE [LARGE SCALE GENOMIC DNA]</scope>
    <source>
        <strain evidence="1">Lst14</strain>
    </source>
</reference>
<keyword evidence="2" id="KW-1185">Reference proteome</keyword>
<protein>
    <submittedName>
        <fullName evidence="1">Uncharacterized protein</fullName>
    </submittedName>
</protein>
<dbReference type="AlphaFoldDB" id="A0A482XE19"/>
<organism evidence="1 2">
    <name type="scientific">Laodelphax striatellus</name>
    <name type="common">Small brown planthopper</name>
    <name type="synonym">Delphax striatella</name>
    <dbReference type="NCBI Taxonomy" id="195883"/>
    <lineage>
        <taxon>Eukaryota</taxon>
        <taxon>Metazoa</taxon>
        <taxon>Ecdysozoa</taxon>
        <taxon>Arthropoda</taxon>
        <taxon>Hexapoda</taxon>
        <taxon>Insecta</taxon>
        <taxon>Pterygota</taxon>
        <taxon>Neoptera</taxon>
        <taxon>Paraneoptera</taxon>
        <taxon>Hemiptera</taxon>
        <taxon>Auchenorrhyncha</taxon>
        <taxon>Fulgoroidea</taxon>
        <taxon>Delphacidae</taxon>
        <taxon>Criomorphinae</taxon>
        <taxon>Laodelphax</taxon>
    </lineage>
</organism>
<name>A0A482XE19_LAOST</name>
<sequence>MRFTLTEFLFQIQSYYTRMRDMIVMALNNQVSRDLIQLTDLMGIFLKKPDLKDTIYLRNPHLFYVLSNVFLSHYNASTSTLSMVLSVPQIEEDDVSMLYKVYNYGWLNNGVRHRYNLPTEYFTVYDEGNTLYVETSQSLCRSVGTLQLCDTGSYIHSTKSSCLQSILDNRTDNSNCEVLVSRLAIIDQVIPIRAGILVYGEKTIEIGIVIKGHPRGLVGEL</sequence>